<dbReference type="Proteomes" id="UP001234178">
    <property type="component" value="Unassembled WGS sequence"/>
</dbReference>
<evidence type="ECO:0000313" key="1">
    <source>
        <dbReference type="EMBL" id="KAK4017755.1"/>
    </source>
</evidence>
<evidence type="ECO:0000313" key="2">
    <source>
        <dbReference type="Proteomes" id="UP001234178"/>
    </source>
</evidence>
<protein>
    <submittedName>
        <fullName evidence="1">Uncharacterized protein</fullName>
    </submittedName>
</protein>
<reference evidence="1 2" key="1">
    <citation type="journal article" date="2023" name="Nucleic Acids Res.">
        <title>The hologenome of Daphnia magna reveals possible DNA methylation and microbiome-mediated evolution of the host genome.</title>
        <authorList>
            <person name="Chaturvedi A."/>
            <person name="Li X."/>
            <person name="Dhandapani V."/>
            <person name="Marshall H."/>
            <person name="Kissane S."/>
            <person name="Cuenca-Cambronero M."/>
            <person name="Asole G."/>
            <person name="Calvet F."/>
            <person name="Ruiz-Romero M."/>
            <person name="Marangio P."/>
            <person name="Guigo R."/>
            <person name="Rago D."/>
            <person name="Mirbahai L."/>
            <person name="Eastwood N."/>
            <person name="Colbourne J.K."/>
            <person name="Zhou J."/>
            <person name="Mallon E."/>
            <person name="Orsini L."/>
        </authorList>
    </citation>
    <scope>NUCLEOTIDE SEQUENCE [LARGE SCALE GENOMIC DNA]</scope>
    <source>
        <strain evidence="1">LRV0_1</strain>
    </source>
</reference>
<proteinExistence type="predicted"/>
<keyword evidence="2" id="KW-1185">Reference proteome</keyword>
<dbReference type="EMBL" id="JAOYFB010000017">
    <property type="protein sequence ID" value="KAK4017755.1"/>
    <property type="molecule type" value="Genomic_DNA"/>
</dbReference>
<sequence length="68" mass="7545">MADFYDYSRGTPQLTDGMLDQDMVAYDKRSEGSPPWTVSPVSQVHRLLFAILVRMSGDELADSHAPDG</sequence>
<gene>
    <name evidence="1" type="ORF">OUZ56_033485</name>
</gene>
<comment type="caution">
    <text evidence="1">The sequence shown here is derived from an EMBL/GenBank/DDBJ whole genome shotgun (WGS) entry which is preliminary data.</text>
</comment>
<organism evidence="1 2">
    <name type="scientific">Daphnia magna</name>
    <dbReference type="NCBI Taxonomy" id="35525"/>
    <lineage>
        <taxon>Eukaryota</taxon>
        <taxon>Metazoa</taxon>
        <taxon>Ecdysozoa</taxon>
        <taxon>Arthropoda</taxon>
        <taxon>Crustacea</taxon>
        <taxon>Branchiopoda</taxon>
        <taxon>Diplostraca</taxon>
        <taxon>Cladocera</taxon>
        <taxon>Anomopoda</taxon>
        <taxon>Daphniidae</taxon>
        <taxon>Daphnia</taxon>
    </lineage>
</organism>
<accession>A0ABQ9ZYK3</accession>
<name>A0ABQ9ZYK3_9CRUS</name>